<feature type="region of interest" description="Disordered" evidence="1">
    <location>
        <begin position="391"/>
        <end position="414"/>
    </location>
</feature>
<gene>
    <name evidence="3" type="ORF">JYU34_004675</name>
</gene>
<dbReference type="InterPro" id="IPR001412">
    <property type="entry name" value="aa-tRNA-synth_I_CS"/>
</dbReference>
<name>A0ABQ7QYK2_PLUXY</name>
<dbReference type="Pfam" id="PF17921">
    <property type="entry name" value="Integrase_H2C2"/>
    <property type="match status" value="1"/>
</dbReference>
<dbReference type="PROSITE" id="PS00178">
    <property type="entry name" value="AA_TRNA_LIGASE_I"/>
    <property type="match status" value="1"/>
</dbReference>
<evidence type="ECO:0000313" key="3">
    <source>
        <dbReference type="EMBL" id="KAG7310133.1"/>
    </source>
</evidence>
<dbReference type="CDD" id="cd01644">
    <property type="entry name" value="RT_pepA17"/>
    <property type="match status" value="1"/>
</dbReference>
<sequence length="1710" mass="195378">MEQIEHTQHNTYTQISKLLSNFKKAGKDRLTKGYIEARLECLEKYWESFSQQHNIIISSTSDFKARSRYFLEDVHDNCFENYLDLKTLMKDRLNHITESKNNQTQSGEEQRVSDYPISNVTRLPPIQLSTFSGDYKDWLSFRDLFTSLVHDNNTLSNVNKCQYLKSSLRGEAELLVKQIQVSDSNYQIIWDILNKRYDNKRSIVNTYIGKLLNQKRVVSESAKNIRELLDVTSECLSTLKSIELPTDHWDDLIVYIVIQKLDPESHKMFEQRIESNSQLPTWKDLSQFLEYRFRTLEALNNKDTTTPRTTNVRTFATEVKNINCVYCNGSHYIYSCKDFCKLELNAKKAFVQSNHICFNCLRKGHNVTNCLQSTNCQKCGRRHHSLLHGYVAPPQNTPEKKQNEAVSSHTTTAENSTTQRCQVILATALVNVQSHRDQNTHTLRALVDQGSQASLITEAACQFLGLKRSPIQGTVMGVGSTASVIKASVEFDIVSKNNNPEIRKIQAYVLKSLTSYIPKHTHSIDWPELKQLELADPTFQKPGKVDLILGADVFAEIIEHGVKTLKNKDNSLVAQQTSLGWLVSGKHTTTHNTNNHLITVHINHAKLEVDSILRQFWEIEEGNTKHTKRVMTNTEAQCEEHYKTTHTRLEDGHYQVRLPFTTSPPDLGESLTIAKKRLSSLENKFKRQPELHKKYNEFMTDYIQQGHMELIQPDNKKEACYIPHQAVINEQHLTTKLRVVFDSSSPTSNGKSLNDNLHIGPALQSDLRDVTLKWRSHRVAIVGDIRQMYRRISVDERDRDYLRILWRFNTDEEIKHYRLTTVSYGTSCAPYLAIKTIKQLAEDERGNFDEKVIDSVLYEFYVDDLLTGASSTEKAKEIKEDITSLMSKGGFELHKWASNSSEIEGAEQSNRKILGINWNGHTDNFELKVEIPQTASSKPVTKRTVLSDIAKIFDPCGWLAPIVVTAKATLQKLWIDKLDWDDHLPEAMLKEWLTYRHQLSNMPMIELNRWIGITDDVIKVELHGFSDASTIAYSAVVYCRVITPQGITVTIMEAKTRVAPVKQISLPRLELCGAALLANILHRVQQALSIPITDTYAWTDATIVLAWLQKSPSYWTTFIANRVTEITNLVEKERWHHVISQENPADVASRGTSPDDLPAHQLWWHGPSWLQAPDPVPIEKAYSEETDLEKKVSVSEKLVNTSEVVESELLNRFSSLNRLIRVTAYILRFLNKTRSLSTYPAYLQASEHKQALHTLIKVSQRDNFAKEIKVLEGNVHKDQSQTLKKLINGKKIVKLNPFLDDEHVMRVGGRICKADVDFNQKHPIILTKDCNLSYLIVKDVHSKTLHGGLQLMLNVIRSKYHIIGVKYLVKQVIRECTSCCRHSGRANIQLMGNLPKDRVTPQRPFSISGVDLAGPITVKLFNGRGSNRTKKGYIVLFICTAVKAVHLELITTLSTEGFLSAFRRFTSRRGHCKKLVSDCGTNFVGASKELKEMYDACLKNLPNEIIDSLAINGTEWQFNPAGAPHMGGLWEANIKSVKKHLYRVLNDTKLTFEEYDTLLCQIESVLNSRPLTPVTDDTSTYVLTPGHFLIGENPSIIPETDLTEVKVPYLKRWLYLQQKLQLFWKKWSLEYLVSLQNRQKWTGVYKNIKIGDVVLVKDERLPPAHWMMGLVVDTHTGSDSLIRVVSLRCKNTVIKRPIHKLCLLPANIDE</sequence>
<keyword evidence="4" id="KW-1185">Reference proteome</keyword>
<dbReference type="PANTHER" id="PTHR47331">
    <property type="entry name" value="PHD-TYPE DOMAIN-CONTAINING PROTEIN"/>
    <property type="match status" value="1"/>
</dbReference>
<dbReference type="PROSITE" id="PS50994">
    <property type="entry name" value="INTEGRASE"/>
    <property type="match status" value="1"/>
</dbReference>
<dbReference type="Pfam" id="PF18701">
    <property type="entry name" value="DUF5641"/>
    <property type="match status" value="1"/>
</dbReference>
<feature type="compositionally biased region" description="Polar residues" evidence="1">
    <location>
        <begin position="404"/>
        <end position="414"/>
    </location>
</feature>
<dbReference type="InterPro" id="IPR005312">
    <property type="entry name" value="DUF1759"/>
</dbReference>
<dbReference type="Pfam" id="PF03564">
    <property type="entry name" value="DUF1759"/>
    <property type="match status" value="1"/>
</dbReference>
<dbReference type="InterPro" id="IPR012337">
    <property type="entry name" value="RNaseH-like_sf"/>
</dbReference>
<feature type="domain" description="Integrase catalytic" evidence="2">
    <location>
        <begin position="1400"/>
        <end position="1593"/>
    </location>
</feature>
<dbReference type="PANTHER" id="PTHR47331:SF1">
    <property type="entry name" value="GAG-LIKE PROTEIN"/>
    <property type="match status" value="1"/>
</dbReference>
<dbReference type="InterPro" id="IPR043502">
    <property type="entry name" value="DNA/RNA_pol_sf"/>
</dbReference>
<dbReference type="InterPro" id="IPR040676">
    <property type="entry name" value="DUF5641"/>
</dbReference>
<dbReference type="SUPFAM" id="SSF56672">
    <property type="entry name" value="DNA/RNA polymerases"/>
    <property type="match status" value="1"/>
</dbReference>
<dbReference type="Gene3D" id="3.30.420.10">
    <property type="entry name" value="Ribonuclease H-like superfamily/Ribonuclease H"/>
    <property type="match status" value="1"/>
</dbReference>
<dbReference type="InterPro" id="IPR041588">
    <property type="entry name" value="Integrase_H2C2"/>
</dbReference>
<reference evidence="3 4" key="1">
    <citation type="submission" date="2021-06" db="EMBL/GenBank/DDBJ databases">
        <title>A haploid diamondback moth (Plutella xylostella L.) genome assembly resolves 31 chromosomes and identifies a diamide resistance mutation.</title>
        <authorList>
            <person name="Ward C.M."/>
            <person name="Perry K.D."/>
            <person name="Baker G."/>
            <person name="Powis K."/>
            <person name="Heckel D.G."/>
            <person name="Baxter S.W."/>
        </authorList>
    </citation>
    <scope>NUCLEOTIDE SEQUENCE [LARGE SCALE GENOMIC DNA]</scope>
    <source>
        <strain evidence="3 4">LV</strain>
        <tissue evidence="3">Single pupa</tissue>
    </source>
</reference>
<evidence type="ECO:0000259" key="2">
    <source>
        <dbReference type="PROSITE" id="PS50994"/>
    </source>
</evidence>
<dbReference type="Gene3D" id="2.40.70.10">
    <property type="entry name" value="Acid Proteases"/>
    <property type="match status" value="1"/>
</dbReference>
<comment type="caution">
    <text evidence="3">The sequence shown here is derived from an EMBL/GenBank/DDBJ whole genome shotgun (WGS) entry which is preliminary data.</text>
</comment>
<dbReference type="InterPro" id="IPR021109">
    <property type="entry name" value="Peptidase_aspartic_dom_sf"/>
</dbReference>
<dbReference type="InterPro" id="IPR008042">
    <property type="entry name" value="Retrotrans_Pao"/>
</dbReference>
<dbReference type="Pfam" id="PF05380">
    <property type="entry name" value="Peptidase_A17"/>
    <property type="match status" value="1"/>
</dbReference>
<dbReference type="InterPro" id="IPR000477">
    <property type="entry name" value="RT_dom"/>
</dbReference>
<dbReference type="InterPro" id="IPR001584">
    <property type="entry name" value="Integrase_cat-core"/>
</dbReference>
<protein>
    <recommendedName>
        <fullName evidence="2">Integrase catalytic domain-containing protein</fullName>
    </recommendedName>
</protein>
<evidence type="ECO:0000313" key="4">
    <source>
        <dbReference type="Proteomes" id="UP000823941"/>
    </source>
</evidence>
<proteinExistence type="predicted"/>
<dbReference type="Pfam" id="PF00078">
    <property type="entry name" value="RVT_1"/>
    <property type="match status" value="1"/>
</dbReference>
<dbReference type="EMBL" id="JAHIBW010000006">
    <property type="protein sequence ID" value="KAG7310133.1"/>
    <property type="molecule type" value="Genomic_DNA"/>
</dbReference>
<dbReference type="Proteomes" id="UP000823941">
    <property type="component" value="Chromosome 6"/>
</dbReference>
<dbReference type="SUPFAM" id="SSF53098">
    <property type="entry name" value="Ribonuclease H-like"/>
    <property type="match status" value="1"/>
</dbReference>
<accession>A0ABQ7QYK2</accession>
<dbReference type="InterPro" id="IPR036397">
    <property type="entry name" value="RNaseH_sf"/>
</dbReference>
<organism evidence="3 4">
    <name type="scientific">Plutella xylostella</name>
    <name type="common">Diamondback moth</name>
    <name type="synonym">Plutella maculipennis</name>
    <dbReference type="NCBI Taxonomy" id="51655"/>
    <lineage>
        <taxon>Eukaryota</taxon>
        <taxon>Metazoa</taxon>
        <taxon>Ecdysozoa</taxon>
        <taxon>Arthropoda</taxon>
        <taxon>Hexapoda</taxon>
        <taxon>Insecta</taxon>
        <taxon>Pterygota</taxon>
        <taxon>Neoptera</taxon>
        <taxon>Endopterygota</taxon>
        <taxon>Lepidoptera</taxon>
        <taxon>Glossata</taxon>
        <taxon>Ditrysia</taxon>
        <taxon>Yponomeutoidea</taxon>
        <taxon>Plutellidae</taxon>
        <taxon>Plutella</taxon>
    </lineage>
</organism>
<evidence type="ECO:0000256" key="1">
    <source>
        <dbReference type="SAM" id="MobiDB-lite"/>
    </source>
</evidence>